<feature type="signal peptide" evidence="2">
    <location>
        <begin position="1"/>
        <end position="22"/>
    </location>
</feature>
<keyword evidence="2" id="KW-0732">Signal</keyword>
<evidence type="ECO:0000313" key="4">
    <source>
        <dbReference type="Proteomes" id="UP001165121"/>
    </source>
</evidence>
<feature type="chain" id="PRO_5040928757" evidence="2">
    <location>
        <begin position="23"/>
        <end position="248"/>
    </location>
</feature>
<accession>A0A9W6Y6R0</accession>
<protein>
    <submittedName>
        <fullName evidence="3">Unnamed protein product</fullName>
    </submittedName>
</protein>
<sequence>MLHPTLLLAIAVFVGAPLGVHAAECTDAEVTHDDQLWAWAASQTACAPNKIEVQNAITVCTGGGTTDPGSPTTESPSTTAPSPATTAPSPAATASNTNCADSEINDMVDLYTTAATSEQCANDSSVSSTSIVISTFCGSTCASKLEELASSLPNCYYGYQSENLKADLLEQLDACSGGDTSYAINAVLSPDETVEAPSTTIPAVTTSAPSTPSPPDSTTAPPATPSSDANTTSEPTPAPTKGDSGAYC</sequence>
<reference evidence="3" key="1">
    <citation type="submission" date="2023-04" db="EMBL/GenBank/DDBJ databases">
        <title>Phytophthora fragariaefolia NBRC 109709.</title>
        <authorList>
            <person name="Ichikawa N."/>
            <person name="Sato H."/>
            <person name="Tonouchi N."/>
        </authorList>
    </citation>
    <scope>NUCLEOTIDE SEQUENCE</scope>
    <source>
        <strain evidence="3">NBRC 109709</strain>
    </source>
</reference>
<dbReference type="InterPro" id="IPR002200">
    <property type="entry name" value="Elicitin"/>
</dbReference>
<comment type="caution">
    <text evidence="3">The sequence shown here is derived from an EMBL/GenBank/DDBJ whole genome shotgun (WGS) entry which is preliminary data.</text>
</comment>
<dbReference type="OrthoDB" id="115213at2759"/>
<feature type="region of interest" description="Disordered" evidence="1">
    <location>
        <begin position="193"/>
        <end position="248"/>
    </location>
</feature>
<gene>
    <name evidence="3" type="ORF">Pfra01_002244800</name>
</gene>
<dbReference type="SMART" id="SM01187">
    <property type="entry name" value="Elicitin"/>
    <property type="match status" value="1"/>
</dbReference>
<organism evidence="3 4">
    <name type="scientific">Phytophthora fragariaefolia</name>
    <dbReference type="NCBI Taxonomy" id="1490495"/>
    <lineage>
        <taxon>Eukaryota</taxon>
        <taxon>Sar</taxon>
        <taxon>Stramenopiles</taxon>
        <taxon>Oomycota</taxon>
        <taxon>Peronosporomycetes</taxon>
        <taxon>Peronosporales</taxon>
        <taxon>Peronosporaceae</taxon>
        <taxon>Phytophthora</taxon>
    </lineage>
</organism>
<dbReference type="EMBL" id="BSXT01003442">
    <property type="protein sequence ID" value="GMF54054.1"/>
    <property type="molecule type" value="Genomic_DNA"/>
</dbReference>
<name>A0A9W6Y6R0_9STRA</name>
<feature type="compositionally biased region" description="Low complexity" evidence="1">
    <location>
        <begin position="67"/>
        <end position="95"/>
    </location>
</feature>
<dbReference type="AlphaFoldDB" id="A0A9W6Y6R0"/>
<evidence type="ECO:0000256" key="2">
    <source>
        <dbReference type="SAM" id="SignalP"/>
    </source>
</evidence>
<keyword evidence="4" id="KW-1185">Reference proteome</keyword>
<feature type="compositionally biased region" description="Low complexity" evidence="1">
    <location>
        <begin position="196"/>
        <end position="233"/>
    </location>
</feature>
<feature type="region of interest" description="Disordered" evidence="1">
    <location>
        <begin position="62"/>
        <end position="98"/>
    </location>
</feature>
<dbReference type="Proteomes" id="UP001165121">
    <property type="component" value="Unassembled WGS sequence"/>
</dbReference>
<evidence type="ECO:0000313" key="3">
    <source>
        <dbReference type="EMBL" id="GMF54054.1"/>
    </source>
</evidence>
<evidence type="ECO:0000256" key="1">
    <source>
        <dbReference type="SAM" id="MobiDB-lite"/>
    </source>
</evidence>
<proteinExistence type="predicted"/>
<dbReference type="GO" id="GO:0005576">
    <property type="term" value="C:extracellular region"/>
    <property type="evidence" value="ECO:0007669"/>
    <property type="project" value="InterPro"/>
</dbReference>